<dbReference type="Proteomes" id="UP001066276">
    <property type="component" value="Chromosome 10"/>
</dbReference>
<comment type="caution">
    <text evidence="2">The sequence shown here is derived from an EMBL/GenBank/DDBJ whole genome shotgun (WGS) entry which is preliminary data.</text>
</comment>
<organism evidence="2 3">
    <name type="scientific">Pleurodeles waltl</name>
    <name type="common">Iberian ribbed newt</name>
    <dbReference type="NCBI Taxonomy" id="8319"/>
    <lineage>
        <taxon>Eukaryota</taxon>
        <taxon>Metazoa</taxon>
        <taxon>Chordata</taxon>
        <taxon>Craniata</taxon>
        <taxon>Vertebrata</taxon>
        <taxon>Euteleostomi</taxon>
        <taxon>Amphibia</taxon>
        <taxon>Batrachia</taxon>
        <taxon>Caudata</taxon>
        <taxon>Salamandroidea</taxon>
        <taxon>Salamandridae</taxon>
        <taxon>Pleurodelinae</taxon>
        <taxon>Pleurodeles</taxon>
    </lineage>
</organism>
<evidence type="ECO:0000313" key="3">
    <source>
        <dbReference type="Proteomes" id="UP001066276"/>
    </source>
</evidence>
<name>A0AAV7MF81_PLEWA</name>
<dbReference type="EMBL" id="JANPWB010000014">
    <property type="protein sequence ID" value="KAJ1102192.1"/>
    <property type="molecule type" value="Genomic_DNA"/>
</dbReference>
<feature type="region of interest" description="Disordered" evidence="1">
    <location>
        <begin position="88"/>
        <end position="117"/>
    </location>
</feature>
<evidence type="ECO:0000256" key="1">
    <source>
        <dbReference type="SAM" id="MobiDB-lite"/>
    </source>
</evidence>
<gene>
    <name evidence="2" type="ORF">NDU88_007246</name>
</gene>
<dbReference type="AlphaFoldDB" id="A0AAV7MF81"/>
<evidence type="ECO:0000313" key="2">
    <source>
        <dbReference type="EMBL" id="KAJ1102192.1"/>
    </source>
</evidence>
<proteinExistence type="predicted"/>
<sequence>MFHSGKGVNRCSRARRPARATASPTHVRRLPARPLSARRACVLPRASGEVKINMADPLRGRAPRGCGAPAIYSTACRGTMETHHKHTAIPVAAGQRGSQGGQRESEPGSRYGNCGRR</sequence>
<protein>
    <submittedName>
        <fullName evidence="2">Uncharacterized protein</fullName>
    </submittedName>
</protein>
<accession>A0AAV7MF81</accession>
<keyword evidence="3" id="KW-1185">Reference proteome</keyword>
<reference evidence="2" key="1">
    <citation type="journal article" date="2022" name="bioRxiv">
        <title>Sequencing and chromosome-scale assembly of the giantPleurodeles waltlgenome.</title>
        <authorList>
            <person name="Brown T."/>
            <person name="Elewa A."/>
            <person name="Iarovenko S."/>
            <person name="Subramanian E."/>
            <person name="Araus A.J."/>
            <person name="Petzold A."/>
            <person name="Susuki M."/>
            <person name="Suzuki K.-i.T."/>
            <person name="Hayashi T."/>
            <person name="Toyoda A."/>
            <person name="Oliveira C."/>
            <person name="Osipova E."/>
            <person name="Leigh N.D."/>
            <person name="Simon A."/>
            <person name="Yun M.H."/>
        </authorList>
    </citation>
    <scope>NUCLEOTIDE SEQUENCE</scope>
    <source>
        <strain evidence="2">20211129_DDA</strain>
        <tissue evidence="2">Liver</tissue>
    </source>
</reference>
<feature type="region of interest" description="Disordered" evidence="1">
    <location>
        <begin position="1"/>
        <end position="33"/>
    </location>
</feature>